<gene>
    <name evidence="4" type="ORF">DICPUDRAFT_32986</name>
</gene>
<dbReference type="AlphaFoldDB" id="F0ZK28"/>
<evidence type="ECO:0000256" key="2">
    <source>
        <dbReference type="SAM" id="SignalP"/>
    </source>
</evidence>
<dbReference type="SUPFAM" id="SSF55797">
    <property type="entry name" value="PR-1-like"/>
    <property type="match status" value="1"/>
</dbReference>
<sequence>MKLILNLIILISFIGLINCYGESDSEGNPNYLERESHNMLNVVRMFPREYKRDFMVGFQGIDDILTESRYPSGVNPLFYYNSLNRLAKAHSFDMATKETSTSKCFQHNDCNGTTVNDRFKNWDSCIEKGAYGENIAWAKPPQTGIATNNQLICEKFNAPCPSDQVVAEIGHRDIIMSFDYPFYSVGVGNYESEFNSLYWTQDFLGTQCVSAPQSPIYSGYHTYYPATSGETLFLVTFYSPKGALVAKKMNIVFSNTKINIPLRYGNSTFGIYSHKATTFTDCQQYYFETTTTDNKVFRYPETGYLQTTKTSSTCVGWNLEGNNFVVPSSSEETTDSSGSSSEETTNSSEQDGSDPNNSNILKLNGLLVLLFLNVLLFI</sequence>
<dbReference type="PANTHER" id="PTHR31157:SF1">
    <property type="entry name" value="SCP DOMAIN-CONTAINING PROTEIN"/>
    <property type="match status" value="1"/>
</dbReference>
<accession>F0ZK28</accession>
<dbReference type="CDD" id="cd05379">
    <property type="entry name" value="CAP_bacterial"/>
    <property type="match status" value="1"/>
</dbReference>
<protein>
    <recommendedName>
        <fullName evidence="3">SCP domain-containing protein</fullName>
    </recommendedName>
</protein>
<dbReference type="VEuPathDB" id="AmoebaDB:DICPUDRAFT_32986"/>
<feature type="compositionally biased region" description="Low complexity" evidence="1">
    <location>
        <begin position="328"/>
        <end position="349"/>
    </location>
</feature>
<keyword evidence="2" id="KW-0732">Signal</keyword>
<dbReference type="InterPro" id="IPR014044">
    <property type="entry name" value="CAP_dom"/>
</dbReference>
<evidence type="ECO:0000256" key="1">
    <source>
        <dbReference type="SAM" id="MobiDB-lite"/>
    </source>
</evidence>
<dbReference type="OrthoDB" id="18777at2759"/>
<dbReference type="eggNOG" id="ENOG502RDUN">
    <property type="taxonomic scope" value="Eukaryota"/>
</dbReference>
<reference evidence="5" key="1">
    <citation type="journal article" date="2011" name="Genome Biol.">
        <title>Comparative genomics of the social amoebae Dictyostelium discoideum and Dictyostelium purpureum.</title>
        <authorList>
            <consortium name="US DOE Joint Genome Institute (JGI-PGF)"/>
            <person name="Sucgang R."/>
            <person name="Kuo A."/>
            <person name="Tian X."/>
            <person name="Salerno W."/>
            <person name="Parikh A."/>
            <person name="Feasley C.L."/>
            <person name="Dalin E."/>
            <person name="Tu H."/>
            <person name="Huang E."/>
            <person name="Barry K."/>
            <person name="Lindquist E."/>
            <person name="Shapiro H."/>
            <person name="Bruce D."/>
            <person name="Schmutz J."/>
            <person name="Salamov A."/>
            <person name="Fey P."/>
            <person name="Gaudet P."/>
            <person name="Anjard C."/>
            <person name="Babu M.M."/>
            <person name="Basu S."/>
            <person name="Bushmanova Y."/>
            <person name="van der Wel H."/>
            <person name="Katoh-Kurasawa M."/>
            <person name="Dinh C."/>
            <person name="Coutinho P.M."/>
            <person name="Saito T."/>
            <person name="Elias M."/>
            <person name="Schaap P."/>
            <person name="Kay R.R."/>
            <person name="Henrissat B."/>
            <person name="Eichinger L."/>
            <person name="Rivero F."/>
            <person name="Putnam N.H."/>
            <person name="West C.M."/>
            <person name="Loomis W.F."/>
            <person name="Chisholm R.L."/>
            <person name="Shaulsky G."/>
            <person name="Strassmann J.E."/>
            <person name="Queller D.C."/>
            <person name="Kuspa A."/>
            <person name="Grigoriev I.V."/>
        </authorList>
    </citation>
    <scope>NUCLEOTIDE SEQUENCE [LARGE SCALE GENOMIC DNA]</scope>
    <source>
        <strain evidence="5">QSDP1</strain>
    </source>
</reference>
<proteinExistence type="predicted"/>
<dbReference type="InterPro" id="IPR035940">
    <property type="entry name" value="CAP_sf"/>
</dbReference>
<feature type="chain" id="PRO_5003265188" description="SCP domain-containing protein" evidence="2">
    <location>
        <begin position="20"/>
        <end position="378"/>
    </location>
</feature>
<name>F0ZK28_DICPU</name>
<evidence type="ECO:0000313" key="5">
    <source>
        <dbReference type="Proteomes" id="UP000001064"/>
    </source>
</evidence>
<dbReference type="InParanoid" id="F0ZK28"/>
<evidence type="ECO:0000259" key="3">
    <source>
        <dbReference type="Pfam" id="PF00188"/>
    </source>
</evidence>
<dbReference type="Gene3D" id="3.40.33.10">
    <property type="entry name" value="CAP"/>
    <property type="match status" value="1"/>
</dbReference>
<feature type="domain" description="SCP" evidence="3">
    <location>
        <begin position="71"/>
        <end position="203"/>
    </location>
</feature>
<organism evidence="4 5">
    <name type="scientific">Dictyostelium purpureum</name>
    <name type="common">Slime mold</name>
    <dbReference type="NCBI Taxonomy" id="5786"/>
    <lineage>
        <taxon>Eukaryota</taxon>
        <taxon>Amoebozoa</taxon>
        <taxon>Evosea</taxon>
        <taxon>Eumycetozoa</taxon>
        <taxon>Dictyostelia</taxon>
        <taxon>Dictyosteliales</taxon>
        <taxon>Dictyosteliaceae</taxon>
        <taxon>Dictyostelium</taxon>
    </lineage>
</organism>
<dbReference type="PANTHER" id="PTHR31157">
    <property type="entry name" value="SCP DOMAIN-CONTAINING PROTEIN"/>
    <property type="match status" value="1"/>
</dbReference>
<evidence type="ECO:0000313" key="4">
    <source>
        <dbReference type="EMBL" id="EGC35719.1"/>
    </source>
</evidence>
<dbReference type="GeneID" id="10500964"/>
<keyword evidence="5" id="KW-1185">Reference proteome</keyword>
<feature type="region of interest" description="Disordered" evidence="1">
    <location>
        <begin position="325"/>
        <end position="356"/>
    </location>
</feature>
<dbReference type="Proteomes" id="UP000001064">
    <property type="component" value="Unassembled WGS sequence"/>
</dbReference>
<dbReference type="RefSeq" id="XP_003287775.1">
    <property type="nucleotide sequence ID" value="XM_003287727.1"/>
</dbReference>
<dbReference type="Pfam" id="PF00188">
    <property type="entry name" value="CAP"/>
    <property type="match status" value="1"/>
</dbReference>
<dbReference type="KEGG" id="dpp:DICPUDRAFT_32986"/>
<dbReference type="EMBL" id="GL871050">
    <property type="protein sequence ID" value="EGC35719.1"/>
    <property type="molecule type" value="Genomic_DNA"/>
</dbReference>
<feature type="signal peptide" evidence="2">
    <location>
        <begin position="1"/>
        <end position="19"/>
    </location>
</feature>